<proteinExistence type="predicted"/>
<evidence type="ECO:0000313" key="1">
    <source>
        <dbReference type="EMBL" id="KAI0066253.1"/>
    </source>
</evidence>
<evidence type="ECO:0000313" key="2">
    <source>
        <dbReference type="Proteomes" id="UP000814140"/>
    </source>
</evidence>
<keyword evidence="2" id="KW-1185">Reference proteome</keyword>
<gene>
    <name evidence="1" type="ORF">BV25DRAFT_1905826</name>
</gene>
<dbReference type="Proteomes" id="UP000814140">
    <property type="component" value="Unassembled WGS sequence"/>
</dbReference>
<dbReference type="EMBL" id="MU277193">
    <property type="protein sequence ID" value="KAI0066253.1"/>
    <property type="molecule type" value="Genomic_DNA"/>
</dbReference>
<organism evidence="1 2">
    <name type="scientific">Artomyces pyxidatus</name>
    <dbReference type="NCBI Taxonomy" id="48021"/>
    <lineage>
        <taxon>Eukaryota</taxon>
        <taxon>Fungi</taxon>
        <taxon>Dikarya</taxon>
        <taxon>Basidiomycota</taxon>
        <taxon>Agaricomycotina</taxon>
        <taxon>Agaricomycetes</taxon>
        <taxon>Russulales</taxon>
        <taxon>Auriscalpiaceae</taxon>
        <taxon>Artomyces</taxon>
    </lineage>
</organism>
<name>A0ACB8TBU6_9AGAM</name>
<reference evidence="1" key="1">
    <citation type="submission" date="2021-03" db="EMBL/GenBank/DDBJ databases">
        <authorList>
            <consortium name="DOE Joint Genome Institute"/>
            <person name="Ahrendt S."/>
            <person name="Looney B.P."/>
            <person name="Miyauchi S."/>
            <person name="Morin E."/>
            <person name="Drula E."/>
            <person name="Courty P.E."/>
            <person name="Chicoki N."/>
            <person name="Fauchery L."/>
            <person name="Kohler A."/>
            <person name="Kuo A."/>
            <person name="Labutti K."/>
            <person name="Pangilinan J."/>
            <person name="Lipzen A."/>
            <person name="Riley R."/>
            <person name="Andreopoulos W."/>
            <person name="He G."/>
            <person name="Johnson J."/>
            <person name="Barry K.W."/>
            <person name="Grigoriev I.V."/>
            <person name="Nagy L."/>
            <person name="Hibbett D."/>
            <person name="Henrissat B."/>
            <person name="Matheny P.B."/>
            <person name="Labbe J."/>
            <person name="Martin F."/>
        </authorList>
    </citation>
    <scope>NUCLEOTIDE SEQUENCE</scope>
    <source>
        <strain evidence="1">HHB10654</strain>
    </source>
</reference>
<comment type="caution">
    <text evidence="1">The sequence shown here is derived from an EMBL/GenBank/DDBJ whole genome shotgun (WGS) entry which is preliminary data.</text>
</comment>
<sequence length="528" mass="54107">MPKAGKDIDYSLYLVTGRDLLPAGKTYLQSLEEAIQGGVTTVQVREKDADTGEFLEIAQQTIALCAKHNIPVLINDRVDIALAAKAAGVHLGQTDMPIAVARALLPPHSIIGISCTTSEHARAAIQSSADYVGLGAVYDTSTKDVSAPGKVRGVQGIREMLGVLEGSGVRAVAIGGVKSTNLLRTLHGCSSPTGHALDGVAVVSDIVASLEPRAAAERLSSTFGAWHAVPRAPSSFSSASAGYTSARVVEAAAALLSTLRRVKPLVHQITNNVVKTQSANVTLALGGSPIMAETPVEQAELARAPGGLLINFGTIGDLAGMLEAGHHANLNGKPVVFDPVGVGATAHRRQVSRQLLNTWQATVIKGNAAEIGTLAALDEVKAQGVDSVGGFRDPAAVVRLLARQERCIVLLSGPVDYVSDGTTVLKLGNGHELLGQITGAGCILGTAVAAFCGASSMASGDLGAGTLVKGDMLIAAAAGTLALTIAAELAAGRSEVRGPGTFLPVLIDELAALTEEKILSRAKIEVEA</sequence>
<reference evidence="1" key="2">
    <citation type="journal article" date="2022" name="New Phytol.">
        <title>Evolutionary transition to the ectomycorrhizal habit in the genomes of a hyperdiverse lineage of mushroom-forming fungi.</title>
        <authorList>
            <person name="Looney B."/>
            <person name="Miyauchi S."/>
            <person name="Morin E."/>
            <person name="Drula E."/>
            <person name="Courty P.E."/>
            <person name="Kohler A."/>
            <person name="Kuo A."/>
            <person name="LaButti K."/>
            <person name="Pangilinan J."/>
            <person name="Lipzen A."/>
            <person name="Riley R."/>
            <person name="Andreopoulos W."/>
            <person name="He G."/>
            <person name="Johnson J."/>
            <person name="Nolan M."/>
            <person name="Tritt A."/>
            <person name="Barry K.W."/>
            <person name="Grigoriev I.V."/>
            <person name="Nagy L.G."/>
            <person name="Hibbett D."/>
            <person name="Henrissat B."/>
            <person name="Matheny P.B."/>
            <person name="Labbe J."/>
            <person name="Martin F.M."/>
        </authorList>
    </citation>
    <scope>NUCLEOTIDE SEQUENCE</scope>
    <source>
        <strain evidence="1">HHB10654</strain>
    </source>
</reference>
<protein>
    <submittedName>
        <fullName evidence="1">Thiamine biosynthetic bifunctional enzyme</fullName>
    </submittedName>
</protein>
<accession>A0ACB8TBU6</accession>